<dbReference type="InterPro" id="IPR021889">
    <property type="entry name" value="DUF3500"/>
</dbReference>
<evidence type="ECO:0000313" key="3">
    <source>
        <dbReference type="Proteomes" id="UP000318313"/>
    </source>
</evidence>
<feature type="signal peptide" evidence="1">
    <location>
        <begin position="1"/>
        <end position="32"/>
    </location>
</feature>
<keyword evidence="3" id="KW-1185">Reference proteome</keyword>
<evidence type="ECO:0000256" key="1">
    <source>
        <dbReference type="SAM" id="SignalP"/>
    </source>
</evidence>
<feature type="chain" id="PRO_5022201302" description="DUF3500 domain-containing protein" evidence="1">
    <location>
        <begin position="33"/>
        <end position="378"/>
    </location>
</feature>
<dbReference type="PANTHER" id="PTHR37489">
    <property type="entry name" value="DUF3500 DOMAIN-CONTAINING PROTEIN"/>
    <property type="match status" value="1"/>
</dbReference>
<protein>
    <recommendedName>
        <fullName evidence="4">DUF3500 domain-containing protein</fullName>
    </recommendedName>
</protein>
<gene>
    <name evidence="2" type="ORF">Enr17x_42970</name>
</gene>
<accession>A0A518IGM0</accession>
<dbReference type="PANTHER" id="PTHR37489:SF1">
    <property type="entry name" value="DUF3500 DOMAIN-CONTAINING PROTEIN"/>
    <property type="match status" value="1"/>
</dbReference>
<dbReference type="EMBL" id="CP037452">
    <property type="protein sequence ID" value="QDV52237.1"/>
    <property type="molecule type" value="Genomic_DNA"/>
</dbReference>
<evidence type="ECO:0000313" key="2">
    <source>
        <dbReference type="EMBL" id="QDV52237.1"/>
    </source>
</evidence>
<dbReference type="OrthoDB" id="581140at2"/>
<dbReference type="PROSITE" id="PS51257">
    <property type="entry name" value="PROKAR_LIPOPROTEIN"/>
    <property type="match status" value="1"/>
</dbReference>
<dbReference type="KEGG" id="gfm:Enr17x_42970"/>
<evidence type="ECO:0008006" key="4">
    <source>
        <dbReference type="Google" id="ProtNLM"/>
    </source>
</evidence>
<name>A0A518IGM0_9PLAN</name>
<dbReference type="AlphaFoldDB" id="A0A518IGM0"/>
<dbReference type="Pfam" id="PF12006">
    <property type="entry name" value="DUF3500"/>
    <property type="match status" value="1"/>
</dbReference>
<proteinExistence type="predicted"/>
<dbReference type="Proteomes" id="UP000318313">
    <property type="component" value="Chromosome"/>
</dbReference>
<organism evidence="2 3">
    <name type="scientific">Gimesia fumaroli</name>
    <dbReference type="NCBI Taxonomy" id="2527976"/>
    <lineage>
        <taxon>Bacteria</taxon>
        <taxon>Pseudomonadati</taxon>
        <taxon>Planctomycetota</taxon>
        <taxon>Planctomycetia</taxon>
        <taxon>Planctomycetales</taxon>
        <taxon>Planctomycetaceae</taxon>
        <taxon>Gimesia</taxon>
    </lineage>
</organism>
<reference evidence="2 3" key="1">
    <citation type="submission" date="2019-03" db="EMBL/GenBank/DDBJ databases">
        <title>Deep-cultivation of Planctomycetes and their phenomic and genomic characterization uncovers novel biology.</title>
        <authorList>
            <person name="Wiegand S."/>
            <person name="Jogler M."/>
            <person name="Boedeker C."/>
            <person name="Pinto D."/>
            <person name="Vollmers J."/>
            <person name="Rivas-Marin E."/>
            <person name="Kohn T."/>
            <person name="Peeters S.H."/>
            <person name="Heuer A."/>
            <person name="Rast P."/>
            <person name="Oberbeckmann S."/>
            <person name="Bunk B."/>
            <person name="Jeske O."/>
            <person name="Meyerdierks A."/>
            <person name="Storesund J.E."/>
            <person name="Kallscheuer N."/>
            <person name="Luecker S."/>
            <person name="Lage O.M."/>
            <person name="Pohl T."/>
            <person name="Merkel B.J."/>
            <person name="Hornburger P."/>
            <person name="Mueller R.-W."/>
            <person name="Bruemmer F."/>
            <person name="Labrenz M."/>
            <person name="Spormann A.M."/>
            <person name="Op den Camp H."/>
            <person name="Overmann J."/>
            <person name="Amann R."/>
            <person name="Jetten M.S.M."/>
            <person name="Mascher T."/>
            <person name="Medema M.H."/>
            <person name="Devos D.P."/>
            <person name="Kaster A.-K."/>
            <person name="Ovreas L."/>
            <person name="Rohde M."/>
            <person name="Galperin M.Y."/>
            <person name="Jogler C."/>
        </authorList>
    </citation>
    <scope>NUCLEOTIDE SEQUENCE [LARGE SCALE GENOMIC DNA]</scope>
    <source>
        <strain evidence="2 3">Enr17</strain>
    </source>
</reference>
<keyword evidence="1" id="KW-0732">Signal</keyword>
<sequence length="378" mass="42962" precursor="true">MRTCTLKINYHYTALALVACFCFSLSDSPLSAAEVTKAQQAQISKASGEMAAAAKRFLASLTEEQRKQATFKLDDKERTNWHFIPDFAIKPAGVRYGLPMTKMTPQQRIFAVTLPSTALSHRGYLEMMSIRALEQVLFELEGRDVRNPELYYVSIFGKPDAKGTWGWRFEGHHLSVNLTIVDGKKFSVTPSFFGSNPATVKQGPLKGVEVLKQEQQLALNLVKSFNPDQLAIATIDTSGLDKKLLAKSVLKEVLTTDDPVVDKGLVEHKGIQYADLDPKQQKQLLRLVNVYLQRFRPELLKGTRYLGNLRDGDHLYFAWSGGQKRGEFHYYRIQSKVFLIEFANTQNDANHVHAVWREFDGDFGRDLLKEHFKNHHQK</sequence>